<comment type="caution">
    <text evidence="3">The sequence shown here is derived from an EMBL/GenBank/DDBJ whole genome shotgun (WGS) entry which is preliminary data.</text>
</comment>
<evidence type="ECO:0000313" key="4">
    <source>
        <dbReference type="Proteomes" id="UP000030016"/>
    </source>
</evidence>
<dbReference type="AlphaFoldDB" id="A0AA89CTK0"/>
<evidence type="ECO:0000256" key="2">
    <source>
        <dbReference type="SAM" id="Phobius"/>
    </source>
</evidence>
<organism evidence="3 4">
    <name type="scientific">Clostridium novyi A str. 4570</name>
    <dbReference type="NCBI Taxonomy" id="1444290"/>
    <lineage>
        <taxon>Bacteria</taxon>
        <taxon>Bacillati</taxon>
        <taxon>Bacillota</taxon>
        <taxon>Clostridia</taxon>
        <taxon>Eubacteriales</taxon>
        <taxon>Clostridiaceae</taxon>
        <taxon>Clostridium</taxon>
    </lineage>
</organism>
<keyword evidence="2" id="KW-0472">Membrane</keyword>
<sequence length="68" mass="7875">MSDRRVLAGIGIGIVISTLLMINTKIQYNLSRYKIEMKAREYGMEYKDEHKVIEKTPSNNSNNKDVKK</sequence>
<feature type="transmembrane region" description="Helical" evidence="2">
    <location>
        <begin position="6"/>
        <end position="24"/>
    </location>
</feature>
<proteinExistence type="predicted"/>
<reference evidence="3 4" key="1">
    <citation type="submission" date="2014-01" db="EMBL/GenBank/DDBJ databases">
        <title>Plasmidome dynamics in the species complex Clostridium novyi sensu lato converts strains of independent lineages into distinctly different pathogens.</title>
        <authorList>
            <person name="Skarin H."/>
            <person name="Segerman B."/>
        </authorList>
    </citation>
    <scope>NUCLEOTIDE SEQUENCE [LARGE SCALE GENOMIC DNA]</scope>
    <source>
        <strain evidence="3 4">4570</strain>
    </source>
</reference>
<keyword evidence="2" id="KW-0812">Transmembrane</keyword>
<feature type="region of interest" description="Disordered" evidence="1">
    <location>
        <begin position="49"/>
        <end position="68"/>
    </location>
</feature>
<name>A0AA89CTK0_CLONO</name>
<gene>
    <name evidence="3" type="ORF">Z969_00025</name>
</gene>
<feature type="compositionally biased region" description="Polar residues" evidence="1">
    <location>
        <begin position="56"/>
        <end position="68"/>
    </location>
</feature>
<evidence type="ECO:0000256" key="1">
    <source>
        <dbReference type="SAM" id="MobiDB-lite"/>
    </source>
</evidence>
<dbReference type="RefSeq" id="WP_011722002.1">
    <property type="nucleotide sequence ID" value="NZ_JDRX01000001.1"/>
</dbReference>
<protein>
    <submittedName>
        <fullName evidence="3">Uncharacterized protein</fullName>
    </submittedName>
</protein>
<dbReference type="Proteomes" id="UP000030016">
    <property type="component" value="Unassembled WGS sequence"/>
</dbReference>
<keyword evidence="2" id="KW-1133">Transmembrane helix</keyword>
<dbReference type="EMBL" id="JDRX01000001">
    <property type="protein sequence ID" value="KGN03394.1"/>
    <property type="molecule type" value="Genomic_DNA"/>
</dbReference>
<evidence type="ECO:0000313" key="3">
    <source>
        <dbReference type="EMBL" id="KGN03394.1"/>
    </source>
</evidence>
<accession>A0AA89CTK0</accession>